<feature type="transmembrane region" description="Helical" evidence="7">
    <location>
        <begin position="35"/>
        <end position="55"/>
    </location>
</feature>
<keyword evidence="5 7" id="KW-1133">Transmembrane helix</keyword>
<comment type="subcellular location">
    <subcellularLocation>
        <location evidence="1">Membrane</location>
        <topology evidence="1">Multi-pass membrane protein</topology>
    </subcellularLocation>
</comment>
<keyword evidence="6 7" id="KW-0472">Membrane</keyword>
<dbReference type="PIRSF" id="PIRSF006060">
    <property type="entry name" value="AA_transporter"/>
    <property type="match status" value="1"/>
</dbReference>
<dbReference type="InterPro" id="IPR050524">
    <property type="entry name" value="APC_YAT"/>
</dbReference>
<evidence type="ECO:0000256" key="6">
    <source>
        <dbReference type="ARBA" id="ARBA00023136"/>
    </source>
</evidence>
<evidence type="ECO:0000259" key="8">
    <source>
        <dbReference type="Pfam" id="PF00324"/>
    </source>
</evidence>
<name>A0A8I2YC05_9AGAM</name>
<dbReference type="GO" id="GO:0016020">
    <property type="term" value="C:membrane"/>
    <property type="evidence" value="ECO:0007669"/>
    <property type="project" value="UniProtKB-SubCell"/>
</dbReference>
<feature type="transmembrane region" description="Helical" evidence="7">
    <location>
        <begin position="347"/>
        <end position="366"/>
    </location>
</feature>
<evidence type="ECO:0000256" key="2">
    <source>
        <dbReference type="ARBA" id="ARBA00022448"/>
    </source>
</evidence>
<keyword evidence="10" id="KW-1185">Reference proteome</keyword>
<proteinExistence type="predicted"/>
<reference evidence="9" key="1">
    <citation type="submission" date="2021-03" db="EMBL/GenBank/DDBJ databases">
        <title>Evolutionary innovations through gain and loss of genes in the ectomycorrhizal Boletales.</title>
        <authorList>
            <person name="Wu G."/>
            <person name="Miyauchi S."/>
            <person name="Morin E."/>
            <person name="Yang Z.-L."/>
            <person name="Xu J."/>
            <person name="Martin F.M."/>
        </authorList>
    </citation>
    <scope>NUCLEOTIDE SEQUENCE</scope>
    <source>
        <strain evidence="9">BR01</strain>
    </source>
</reference>
<feature type="transmembrane region" description="Helical" evidence="7">
    <location>
        <begin position="318"/>
        <end position="341"/>
    </location>
</feature>
<dbReference type="InterPro" id="IPR004841">
    <property type="entry name" value="AA-permease/SLC12A_dom"/>
</dbReference>
<dbReference type="Proteomes" id="UP000683000">
    <property type="component" value="Unassembled WGS sequence"/>
</dbReference>
<evidence type="ECO:0000256" key="1">
    <source>
        <dbReference type="ARBA" id="ARBA00004141"/>
    </source>
</evidence>
<dbReference type="OrthoDB" id="10062876at2759"/>
<evidence type="ECO:0000256" key="7">
    <source>
        <dbReference type="SAM" id="Phobius"/>
    </source>
</evidence>
<dbReference type="Gene3D" id="1.20.1740.10">
    <property type="entry name" value="Amino acid/polyamine transporter I"/>
    <property type="match status" value="1"/>
</dbReference>
<feature type="transmembrane region" description="Helical" evidence="7">
    <location>
        <begin position="67"/>
        <end position="84"/>
    </location>
</feature>
<organism evidence="9 10">
    <name type="scientific">Boletus reticuloceps</name>
    <dbReference type="NCBI Taxonomy" id="495285"/>
    <lineage>
        <taxon>Eukaryota</taxon>
        <taxon>Fungi</taxon>
        <taxon>Dikarya</taxon>
        <taxon>Basidiomycota</taxon>
        <taxon>Agaricomycotina</taxon>
        <taxon>Agaricomycetes</taxon>
        <taxon>Agaricomycetidae</taxon>
        <taxon>Boletales</taxon>
        <taxon>Boletineae</taxon>
        <taxon>Boletaceae</taxon>
        <taxon>Boletoideae</taxon>
        <taxon>Boletus</taxon>
    </lineage>
</organism>
<keyword evidence="2" id="KW-0813">Transport</keyword>
<comment type="caution">
    <text evidence="9">The sequence shown here is derived from an EMBL/GenBank/DDBJ whole genome shotgun (WGS) entry which is preliminary data.</text>
</comment>
<evidence type="ECO:0000256" key="4">
    <source>
        <dbReference type="ARBA" id="ARBA00022970"/>
    </source>
</evidence>
<dbReference type="AlphaFoldDB" id="A0A8I2YC05"/>
<dbReference type="GO" id="GO:0015171">
    <property type="term" value="F:amino acid transmembrane transporter activity"/>
    <property type="evidence" value="ECO:0007669"/>
    <property type="project" value="TreeGrafter"/>
</dbReference>
<dbReference type="PANTHER" id="PTHR43341:SF1">
    <property type="entry name" value="GENERAL AMINO-ACID PERMEASE GAP1"/>
    <property type="match status" value="1"/>
</dbReference>
<feature type="transmembrane region" description="Helical" evidence="7">
    <location>
        <begin position="104"/>
        <end position="124"/>
    </location>
</feature>
<accession>A0A8I2YC05</accession>
<evidence type="ECO:0000313" key="9">
    <source>
        <dbReference type="EMBL" id="KAG6369107.1"/>
    </source>
</evidence>
<protein>
    <submittedName>
        <fullName evidence="9">Amino acid permease/ SLC12A domain-containing protein</fullName>
    </submittedName>
</protein>
<dbReference type="EMBL" id="JAGFBS010000106">
    <property type="protein sequence ID" value="KAG6369107.1"/>
    <property type="molecule type" value="Genomic_DNA"/>
</dbReference>
<dbReference type="Pfam" id="PF00324">
    <property type="entry name" value="AA_permease"/>
    <property type="match status" value="1"/>
</dbReference>
<feature type="transmembrane region" description="Helical" evidence="7">
    <location>
        <begin position="272"/>
        <end position="297"/>
    </location>
</feature>
<dbReference type="PANTHER" id="PTHR43341">
    <property type="entry name" value="AMINO ACID PERMEASE"/>
    <property type="match status" value="1"/>
</dbReference>
<gene>
    <name evidence="9" type="ORF">JVT61DRAFT_1465</name>
</gene>
<evidence type="ECO:0000313" key="10">
    <source>
        <dbReference type="Proteomes" id="UP000683000"/>
    </source>
</evidence>
<feature type="domain" description="Amino acid permease/ SLC12A" evidence="8">
    <location>
        <begin position="3"/>
        <end position="372"/>
    </location>
</feature>
<evidence type="ECO:0000256" key="3">
    <source>
        <dbReference type="ARBA" id="ARBA00022692"/>
    </source>
</evidence>
<feature type="transmembrane region" description="Helical" evidence="7">
    <location>
        <begin position="145"/>
        <end position="164"/>
    </location>
</feature>
<keyword evidence="4" id="KW-0029">Amino-acid transport</keyword>
<feature type="transmembrane region" description="Helical" evidence="7">
    <location>
        <begin position="5"/>
        <end position="23"/>
    </location>
</feature>
<keyword evidence="3 7" id="KW-0812">Transmembrane</keyword>
<evidence type="ECO:0000256" key="5">
    <source>
        <dbReference type="ARBA" id="ARBA00022989"/>
    </source>
</evidence>
<feature type="transmembrane region" description="Helical" evidence="7">
    <location>
        <begin position="243"/>
        <end position="266"/>
    </location>
</feature>
<sequence>MQNYFYFVGTAIPLELTAFYSMVRFWDTNPAHGAIYIAAFIVALLLLNLFGVRWFGNSEIFFASLKIILAVGLIIGGLVISLGGGPDHKIVLLIVLEPGATGRFLGILVAITPAAFSLSGIELISITAAEAQQPRTNIIKAMRTVIFRLIFFYIASVIVVGMVVPSNNQALLRPGASAAQSPFVIAFQMAGVKVLPSIINAVLITSAFSASNTFVFSGSRILYGLAVQNKAPKIFTTCTRNGLPWVAVIAAWLFSFLAFMVVSTASATVFNWFVSLATMAGFIGWISLNTTYLRYYYGLRRQGIVPRGIYRSPLQPYASIWAIFWIPFYILLNGISVFWDWSASKFVAAYISLPIFLLLFIGYKLWYKTKILPLAELDFVSNIPTLEETGDEELLLEKTSFAKKLRELI</sequence>